<dbReference type="InterPro" id="IPR031965">
    <property type="entry name" value="CBM26"/>
</dbReference>
<dbReference type="GO" id="GO:0005975">
    <property type="term" value="P:carbohydrate metabolic process"/>
    <property type="evidence" value="ECO:0007669"/>
    <property type="project" value="InterPro"/>
</dbReference>
<accession>A0A1I0AB57</accession>
<dbReference type="InterPro" id="IPR017853">
    <property type="entry name" value="GH"/>
</dbReference>
<dbReference type="PANTHER" id="PTHR10357:SF209">
    <property type="entry name" value="PERIPLASMIC ALPHA-AMYLASE"/>
    <property type="match status" value="1"/>
</dbReference>
<protein>
    <submittedName>
        <fullName evidence="3">Glycosidase</fullName>
    </submittedName>
</protein>
<dbReference type="SMART" id="SM00642">
    <property type="entry name" value="Aamy"/>
    <property type="match status" value="1"/>
</dbReference>
<dbReference type="InterPro" id="IPR013780">
    <property type="entry name" value="Glyco_hydro_b"/>
</dbReference>
<evidence type="ECO:0000256" key="1">
    <source>
        <dbReference type="SAM" id="SignalP"/>
    </source>
</evidence>
<reference evidence="3 4" key="1">
    <citation type="submission" date="2016-10" db="EMBL/GenBank/DDBJ databases">
        <authorList>
            <person name="de Groot N.N."/>
        </authorList>
    </citation>
    <scope>NUCLEOTIDE SEQUENCE [LARGE SCALE GENOMIC DNA]</scope>
    <source>
        <strain evidence="3 4">DSM 1801</strain>
    </source>
</reference>
<feature type="signal peptide" evidence="1">
    <location>
        <begin position="1"/>
        <end position="30"/>
    </location>
</feature>
<keyword evidence="3" id="KW-0326">Glycosidase</keyword>
<dbReference type="OrthoDB" id="9805159at2"/>
<dbReference type="STRING" id="29364.SAMN04487772_10539"/>
<keyword evidence="4" id="KW-1185">Reference proteome</keyword>
<feature type="domain" description="Glycosyl hydrolase family 13 catalytic" evidence="2">
    <location>
        <begin position="65"/>
        <end position="523"/>
    </location>
</feature>
<gene>
    <name evidence="3" type="ORF">SAMN04487772_10539</name>
</gene>
<dbReference type="EMBL" id="FOHN01000005">
    <property type="protein sequence ID" value="SES90904.1"/>
    <property type="molecule type" value="Genomic_DNA"/>
</dbReference>
<dbReference type="InterPro" id="IPR013783">
    <property type="entry name" value="Ig-like_fold"/>
</dbReference>
<evidence type="ECO:0000313" key="3">
    <source>
        <dbReference type="EMBL" id="SES90904.1"/>
    </source>
</evidence>
<dbReference type="PANTHER" id="PTHR10357">
    <property type="entry name" value="ALPHA-AMYLASE FAMILY MEMBER"/>
    <property type="match status" value="1"/>
</dbReference>
<keyword evidence="3" id="KW-0378">Hydrolase</keyword>
<organism evidence="3 4">
    <name type="scientific">[Clostridium] polysaccharolyticum</name>
    <dbReference type="NCBI Taxonomy" id="29364"/>
    <lineage>
        <taxon>Bacteria</taxon>
        <taxon>Bacillati</taxon>
        <taxon>Bacillota</taxon>
        <taxon>Clostridia</taxon>
        <taxon>Lachnospirales</taxon>
        <taxon>Lachnospiraceae</taxon>
    </lineage>
</organism>
<dbReference type="GO" id="GO:0016798">
    <property type="term" value="F:hydrolase activity, acting on glycosyl bonds"/>
    <property type="evidence" value="ECO:0007669"/>
    <property type="project" value="UniProtKB-KW"/>
</dbReference>
<sequence length="822" mass="91687">MYLKKQKLIKRTFAGLLAMATMLASQPCGYFDLQSNHSNQTVKAASSITEKADSPFSWDNANVYFLLTDRFKNGNTSNDHSYNRGLYQNGSKINYANNAATFHGGDFKGITDKINDGYFDNLGVNAIWLSAPYEQIHGYVIGSDASESYAHYSYHGYYVLDYTTTDKNFGTREEFKTLVDTAHEHGIRIVLDVVMNHAGYNTSYDMNEYGFGTLKNGWQNAYYRASGINNSTYHNVIDYNSSSYDWGKWWGNDWIRSGLPGYQAGDNSDQRQNLSGLPDFRTESQNRVSIPTFLKTKWEREGRYSQEYNGLTSYLSSHNKNMTVTNCITYWLQSWVREFGIDGFRCDTAKHVDLASWSTLKSACTEALADWKAKNPSKAMDDTPFWMTGEVWGHGVYKDSYYYNGGFDSIINFSTQGGNGLDKYNVANTYNEYASKINSDPYFNVLSYISSHDTILARGDSIYNGSSFLLCPGGVQIYYGDETNRPYDYNADKGGNHDVRSDMNWNSIDQNVLSHWQKVGTFRKNHISVGAGQNASLSTTSGIAFSRTYSNSAKNIYDKIAACIGCSNNANVTITVSSLWANGTTLRNAYDNTTVTVQNGKVTCNSGKNGTILLEQANGVIPTPTPSAAPTNTPQPSNQPSECVNTVYIKSDFVPYVYAWKGTNTELAGTWPGTRMTQTENGYYKFVLGGTAKYNIVINNGSGWQTADITGLSGKNWITVKNNMSYTIDKTERPTKDIVYIDSDFVPYVYAWKGSGTILSGSWPGTKLTQKNADGYYVLDLNSTDSYNLVLNNGSGRQTADIKGLKGSTYIRLNNDMSYTIQ</sequence>
<dbReference type="Pfam" id="PF16738">
    <property type="entry name" value="CBM26"/>
    <property type="match status" value="2"/>
</dbReference>
<name>A0A1I0AB57_9FIRM</name>
<proteinExistence type="predicted"/>
<dbReference type="Gene3D" id="2.60.40.10">
    <property type="entry name" value="Immunoglobulins"/>
    <property type="match status" value="2"/>
</dbReference>
<dbReference type="Gene3D" id="2.60.40.1180">
    <property type="entry name" value="Golgi alpha-mannosidase II"/>
    <property type="match status" value="1"/>
</dbReference>
<dbReference type="Proteomes" id="UP000199800">
    <property type="component" value="Unassembled WGS sequence"/>
</dbReference>
<feature type="chain" id="PRO_5038508145" evidence="1">
    <location>
        <begin position="31"/>
        <end position="822"/>
    </location>
</feature>
<dbReference type="Pfam" id="PF00128">
    <property type="entry name" value="Alpha-amylase"/>
    <property type="match status" value="1"/>
</dbReference>
<dbReference type="AlphaFoldDB" id="A0A1I0AB57"/>
<dbReference type="SUPFAM" id="SSF51445">
    <property type="entry name" value="(Trans)glycosidases"/>
    <property type="match status" value="1"/>
</dbReference>
<dbReference type="Gene3D" id="3.20.20.80">
    <property type="entry name" value="Glycosidases"/>
    <property type="match status" value="2"/>
</dbReference>
<evidence type="ECO:0000313" key="4">
    <source>
        <dbReference type="Proteomes" id="UP000199800"/>
    </source>
</evidence>
<dbReference type="RefSeq" id="WP_092476905.1">
    <property type="nucleotide sequence ID" value="NZ_FOHN01000005.1"/>
</dbReference>
<keyword evidence="1" id="KW-0732">Signal</keyword>
<dbReference type="InterPro" id="IPR006047">
    <property type="entry name" value="GH13_cat_dom"/>
</dbReference>
<evidence type="ECO:0000259" key="2">
    <source>
        <dbReference type="SMART" id="SM00642"/>
    </source>
</evidence>